<dbReference type="RefSeq" id="WP_076138952.1">
    <property type="nucleotide sequence ID" value="NZ_MPTN01000060.1"/>
</dbReference>
<dbReference type="Pfam" id="PF16976">
    <property type="entry name" value="RcpC"/>
    <property type="match status" value="1"/>
</dbReference>
<evidence type="ECO:0000313" key="2">
    <source>
        <dbReference type="EMBL" id="OME10116.1"/>
    </source>
</evidence>
<dbReference type="CDD" id="cd11614">
    <property type="entry name" value="SAF_CpaB_FlgA_like"/>
    <property type="match status" value="1"/>
</dbReference>
<comment type="caution">
    <text evidence="2">The sequence shown here is derived from an EMBL/GenBank/DDBJ whole genome shotgun (WGS) entry which is preliminary data.</text>
</comment>
<reference evidence="2 3" key="1">
    <citation type="submission" date="2016-10" db="EMBL/GenBank/DDBJ databases">
        <title>Paenibacillus species isolates.</title>
        <authorList>
            <person name="Beno S.M."/>
        </authorList>
    </citation>
    <scope>NUCLEOTIDE SEQUENCE [LARGE SCALE GENOMIC DNA]</scope>
    <source>
        <strain evidence="2 3">FSL H7-0918</strain>
    </source>
</reference>
<evidence type="ECO:0000313" key="3">
    <source>
        <dbReference type="Proteomes" id="UP000187323"/>
    </source>
</evidence>
<gene>
    <name evidence="2" type="ORF">BSK47_31345</name>
</gene>
<evidence type="ECO:0000259" key="1">
    <source>
        <dbReference type="Pfam" id="PF16976"/>
    </source>
</evidence>
<protein>
    <recommendedName>
        <fullName evidence="1">Flp pilus assembly protein RcpC/CpaB domain-containing protein</fullName>
    </recommendedName>
</protein>
<dbReference type="AlphaFoldDB" id="A0AB36J6J9"/>
<sequence length="226" mass="24811">MKRFWNKYTRALSFIVIGLVILIGVYTVQNRNISQQVETQRVVVAKQDIAPFTEITKDKLQYREIVLSEIPTDAVLDAEDLKFGDLYAGEYGIRNNEPVRTTYNTTSLNSEVGSSIGLKEGMTEIGIATDLVRSAGDDAKPGVYVNVIAYVRDEATNLSKKVVNPKLTNIKVLKRLNSEGTAPDVASGNSLIPVVVVLEVTVEQAAAIMEYQESGKVYLLPVGIKS</sequence>
<dbReference type="EMBL" id="MPTO01000052">
    <property type="protein sequence ID" value="OME10116.1"/>
    <property type="molecule type" value="Genomic_DNA"/>
</dbReference>
<accession>A0AB36J6J9</accession>
<organism evidence="2 3">
    <name type="scientific">Paenibacillus odorifer</name>
    <dbReference type="NCBI Taxonomy" id="189426"/>
    <lineage>
        <taxon>Bacteria</taxon>
        <taxon>Bacillati</taxon>
        <taxon>Bacillota</taxon>
        <taxon>Bacilli</taxon>
        <taxon>Bacillales</taxon>
        <taxon>Paenibacillaceae</taxon>
        <taxon>Paenibacillus</taxon>
    </lineage>
</organism>
<dbReference type="Proteomes" id="UP000187323">
    <property type="component" value="Unassembled WGS sequence"/>
</dbReference>
<name>A0AB36J6J9_9BACL</name>
<dbReference type="InterPro" id="IPR031571">
    <property type="entry name" value="RcpC_dom"/>
</dbReference>
<feature type="domain" description="Flp pilus assembly protein RcpC/CpaB" evidence="1">
    <location>
        <begin position="117"/>
        <end position="219"/>
    </location>
</feature>
<proteinExistence type="predicted"/>